<reference evidence="1 2" key="1">
    <citation type="submission" date="2022-01" db="EMBL/GenBank/DDBJ databases">
        <title>Collection of gut derived symbiotic bacterial strains cultured from healthy donors.</title>
        <authorList>
            <person name="Lin H."/>
            <person name="Kohout C."/>
            <person name="Waligurski E."/>
            <person name="Pamer E.G."/>
        </authorList>
    </citation>
    <scope>NUCLEOTIDE SEQUENCE [LARGE SCALE GENOMIC DNA]</scope>
    <source>
        <strain evidence="1 2">DFI.3.7</strain>
    </source>
</reference>
<dbReference type="RefSeq" id="WP_238075025.1">
    <property type="nucleotide sequence ID" value="NZ_JAKNJB010000044.1"/>
</dbReference>
<dbReference type="EMBL" id="JAKNJB010000044">
    <property type="protein sequence ID" value="MCG4528766.1"/>
    <property type="molecule type" value="Genomic_DNA"/>
</dbReference>
<keyword evidence="2" id="KW-1185">Reference proteome</keyword>
<organism evidence="1 2">
    <name type="scientific">Intestinimonas massiliensis</name>
    <name type="common">ex Afouda et al. 2020</name>
    <dbReference type="NCBI Taxonomy" id="1673721"/>
    <lineage>
        <taxon>Bacteria</taxon>
        <taxon>Bacillati</taxon>
        <taxon>Bacillota</taxon>
        <taxon>Clostridia</taxon>
        <taxon>Eubacteriales</taxon>
        <taxon>Intestinimonas</taxon>
    </lineage>
</organism>
<comment type="caution">
    <text evidence="1">The sequence shown here is derived from an EMBL/GenBank/DDBJ whole genome shotgun (WGS) entry which is preliminary data.</text>
</comment>
<name>A0ABS9MD72_9FIRM</name>
<proteinExistence type="predicted"/>
<accession>A0ABS9MD72</accession>
<dbReference type="Proteomes" id="UP001200313">
    <property type="component" value="Unassembled WGS sequence"/>
</dbReference>
<protein>
    <submittedName>
        <fullName evidence="1">Uncharacterized protein</fullName>
    </submittedName>
</protein>
<evidence type="ECO:0000313" key="2">
    <source>
        <dbReference type="Proteomes" id="UP001200313"/>
    </source>
</evidence>
<gene>
    <name evidence="1" type="ORF">L0P79_17120</name>
</gene>
<sequence length="70" mass="8180">MKRFYIFKDGTMQSSTATKKLAIDLIRQYQKLETHPLLCSQFSIIAGEEEFIPYPSVQRKPTKRARGTER</sequence>
<evidence type="ECO:0000313" key="1">
    <source>
        <dbReference type="EMBL" id="MCG4528766.1"/>
    </source>
</evidence>